<dbReference type="InterPro" id="IPR015797">
    <property type="entry name" value="NUDIX_hydrolase-like_dom_sf"/>
</dbReference>
<comment type="cofactor">
    <cofactor evidence="2">
        <name>Zn(2+)</name>
        <dbReference type="ChEBI" id="CHEBI:29105"/>
    </cofactor>
</comment>
<comment type="cofactor">
    <cofactor evidence="1">
        <name>Mg(2+)</name>
        <dbReference type="ChEBI" id="CHEBI:18420"/>
    </cofactor>
</comment>
<accession>A0A2N6D0W7</accession>
<dbReference type="PROSITE" id="PS00893">
    <property type="entry name" value="NUDIX_BOX"/>
    <property type="match status" value="1"/>
</dbReference>
<protein>
    <recommendedName>
        <fullName evidence="4">NAD(+) diphosphatase</fullName>
        <ecNumber evidence="4">3.6.1.22</ecNumber>
    </recommendedName>
</protein>
<dbReference type="PANTHER" id="PTHR42904">
    <property type="entry name" value="NUDIX HYDROLASE, NUDC SUBFAMILY"/>
    <property type="match status" value="1"/>
</dbReference>
<dbReference type="NCBIfam" id="NF001299">
    <property type="entry name" value="PRK00241.1"/>
    <property type="match status" value="1"/>
</dbReference>
<dbReference type="PROSITE" id="PS51462">
    <property type="entry name" value="NUDIX"/>
    <property type="match status" value="1"/>
</dbReference>
<dbReference type="InterPro" id="IPR020084">
    <property type="entry name" value="NUDIX_hydrolase_CS"/>
</dbReference>
<dbReference type="Proteomes" id="UP000235015">
    <property type="component" value="Unassembled WGS sequence"/>
</dbReference>
<keyword evidence="6" id="KW-0378">Hydrolase</keyword>
<evidence type="ECO:0000256" key="2">
    <source>
        <dbReference type="ARBA" id="ARBA00001947"/>
    </source>
</evidence>
<evidence type="ECO:0000256" key="3">
    <source>
        <dbReference type="ARBA" id="ARBA00009595"/>
    </source>
</evidence>
<sequence>MKKPNFYSSQGFDRLDRYRDDPAWLESILSSENSRLLPVWRNQHLVTRQHRPVSFPANRDGGLLALSGELILLGSDPEGVIWLALDISHLEQPEKMLPGREAQSFRDLRIVGPLIDRHSGALLAHARAMTYWHRHHRFCGDCGSPTESTRAGHMRICGNPACQRAHHPRTDPAVIMLIHDGDYCLLGRQPSWPPGMHSTLAGFVEPGESLEDAVAREVSEEAGIRVTDIRYHSSQPWPFPSSIMLGFYARAASTDIQVYGVELESAGWFHRDQLLNSPENEQFHLPRRDSISWRLIETWMHSEQRD</sequence>
<dbReference type="Gene3D" id="3.90.79.20">
    <property type="match status" value="1"/>
</dbReference>
<evidence type="ECO:0000256" key="4">
    <source>
        <dbReference type="ARBA" id="ARBA00012381"/>
    </source>
</evidence>
<dbReference type="SUPFAM" id="SSF55811">
    <property type="entry name" value="Nudix"/>
    <property type="match status" value="1"/>
</dbReference>
<evidence type="ECO:0000256" key="5">
    <source>
        <dbReference type="ARBA" id="ARBA00022723"/>
    </source>
</evidence>
<dbReference type="AlphaFoldDB" id="A0A2N6D0W7"/>
<comment type="similarity">
    <text evidence="3">Belongs to the Nudix hydrolase family. NudC subfamily.</text>
</comment>
<dbReference type="GO" id="GO:0006742">
    <property type="term" value="P:NADP+ catabolic process"/>
    <property type="evidence" value="ECO:0007669"/>
    <property type="project" value="TreeGrafter"/>
</dbReference>
<dbReference type="Pfam" id="PF09296">
    <property type="entry name" value="NUDIX-like"/>
    <property type="match status" value="1"/>
</dbReference>
<reference evidence="11 12" key="1">
    <citation type="submission" date="2017-11" db="EMBL/GenBank/DDBJ databases">
        <title>Genome-resolved metagenomics identifies genetic mobility, metabolic interactions, and unexpected diversity in perchlorate-reducing communities.</title>
        <authorList>
            <person name="Barnum T.P."/>
            <person name="Figueroa I.A."/>
            <person name="Carlstrom C.I."/>
            <person name="Lucas L.N."/>
            <person name="Engelbrektson A.L."/>
            <person name="Coates J.D."/>
        </authorList>
    </citation>
    <scope>NUCLEOTIDE SEQUENCE [LARGE SCALE GENOMIC DNA]</scope>
    <source>
        <strain evidence="11">BM301</strain>
    </source>
</reference>
<organism evidence="11 12">
    <name type="scientific">Sedimenticola selenatireducens</name>
    <dbReference type="NCBI Taxonomy" id="191960"/>
    <lineage>
        <taxon>Bacteria</taxon>
        <taxon>Pseudomonadati</taxon>
        <taxon>Pseudomonadota</taxon>
        <taxon>Gammaproteobacteria</taxon>
        <taxon>Chromatiales</taxon>
        <taxon>Sedimenticolaceae</taxon>
        <taxon>Sedimenticola</taxon>
    </lineage>
</organism>
<dbReference type="InterPro" id="IPR015375">
    <property type="entry name" value="NADH_PPase-like_N"/>
</dbReference>
<keyword evidence="7" id="KW-0460">Magnesium</keyword>
<comment type="caution">
    <text evidence="11">The sequence shown here is derived from an EMBL/GenBank/DDBJ whole genome shotgun (WGS) entry which is preliminary data.</text>
</comment>
<dbReference type="GO" id="GO:0046872">
    <property type="term" value="F:metal ion binding"/>
    <property type="evidence" value="ECO:0007669"/>
    <property type="project" value="UniProtKB-KW"/>
</dbReference>
<dbReference type="EC" id="3.6.1.22" evidence="4"/>
<dbReference type="Pfam" id="PF00293">
    <property type="entry name" value="NUDIX"/>
    <property type="match status" value="1"/>
</dbReference>
<dbReference type="PANTHER" id="PTHR42904:SF6">
    <property type="entry name" value="NAD-CAPPED RNA HYDROLASE NUDT12"/>
    <property type="match status" value="1"/>
</dbReference>
<evidence type="ECO:0000256" key="1">
    <source>
        <dbReference type="ARBA" id="ARBA00001946"/>
    </source>
</evidence>
<dbReference type="GO" id="GO:0019677">
    <property type="term" value="P:NAD+ catabolic process"/>
    <property type="evidence" value="ECO:0007669"/>
    <property type="project" value="TreeGrafter"/>
</dbReference>
<dbReference type="InterPro" id="IPR049734">
    <property type="entry name" value="NudC-like_C"/>
</dbReference>
<dbReference type="Pfam" id="PF09297">
    <property type="entry name" value="Zn_ribbon_NUD"/>
    <property type="match status" value="1"/>
</dbReference>
<dbReference type="CDD" id="cd03429">
    <property type="entry name" value="NUDIX_NADH_pyrophosphatase_Nudt13"/>
    <property type="match status" value="1"/>
</dbReference>
<dbReference type="RefSeq" id="WP_273437793.1">
    <property type="nucleotide sequence ID" value="NZ_PKUN01000002.1"/>
</dbReference>
<gene>
    <name evidence="11" type="ORF">C0630_03270</name>
</gene>
<evidence type="ECO:0000256" key="6">
    <source>
        <dbReference type="ARBA" id="ARBA00022801"/>
    </source>
</evidence>
<keyword evidence="5" id="KW-0479">Metal-binding</keyword>
<evidence type="ECO:0000313" key="11">
    <source>
        <dbReference type="EMBL" id="PLX63302.1"/>
    </source>
</evidence>
<dbReference type="Gene3D" id="3.90.79.10">
    <property type="entry name" value="Nucleoside Triphosphate Pyrophosphohydrolase"/>
    <property type="match status" value="1"/>
</dbReference>
<evidence type="ECO:0000259" key="10">
    <source>
        <dbReference type="PROSITE" id="PS51462"/>
    </source>
</evidence>
<evidence type="ECO:0000313" key="12">
    <source>
        <dbReference type="Proteomes" id="UP000235015"/>
    </source>
</evidence>
<dbReference type="GO" id="GO:0035529">
    <property type="term" value="F:NADH pyrophosphatase activity"/>
    <property type="evidence" value="ECO:0007669"/>
    <property type="project" value="TreeGrafter"/>
</dbReference>
<dbReference type="STRING" id="1111735.GCA_000428045_01298"/>
<name>A0A2N6D0W7_9GAMM</name>
<dbReference type="GO" id="GO:0005829">
    <property type="term" value="C:cytosol"/>
    <property type="evidence" value="ECO:0007669"/>
    <property type="project" value="TreeGrafter"/>
</dbReference>
<dbReference type="InterPro" id="IPR050241">
    <property type="entry name" value="NAD-cap_RNA_hydrolase_NudC"/>
</dbReference>
<dbReference type="InterPro" id="IPR015376">
    <property type="entry name" value="Znr_NADH_PPase"/>
</dbReference>
<keyword evidence="8" id="KW-0520">NAD</keyword>
<evidence type="ECO:0000256" key="8">
    <source>
        <dbReference type="ARBA" id="ARBA00023027"/>
    </source>
</evidence>
<dbReference type="EMBL" id="PKUN01000002">
    <property type="protein sequence ID" value="PLX63302.1"/>
    <property type="molecule type" value="Genomic_DNA"/>
</dbReference>
<feature type="domain" description="Nudix hydrolase" evidence="10">
    <location>
        <begin position="168"/>
        <end position="296"/>
    </location>
</feature>
<dbReference type="InterPro" id="IPR000086">
    <property type="entry name" value="NUDIX_hydrolase_dom"/>
</dbReference>
<proteinExistence type="inferred from homology"/>
<comment type="catalytic activity">
    <reaction evidence="9">
        <text>a 5'-end NAD(+)-phospho-ribonucleoside in mRNA + H2O = a 5'-end phospho-adenosine-phospho-ribonucleoside in mRNA + beta-nicotinamide D-ribonucleotide + 2 H(+)</text>
        <dbReference type="Rhea" id="RHEA:60876"/>
        <dbReference type="Rhea" id="RHEA-COMP:15698"/>
        <dbReference type="Rhea" id="RHEA-COMP:15719"/>
        <dbReference type="ChEBI" id="CHEBI:14649"/>
        <dbReference type="ChEBI" id="CHEBI:15377"/>
        <dbReference type="ChEBI" id="CHEBI:15378"/>
        <dbReference type="ChEBI" id="CHEBI:144029"/>
        <dbReference type="ChEBI" id="CHEBI:144051"/>
    </reaction>
    <physiologicalReaction direction="left-to-right" evidence="9">
        <dbReference type="Rhea" id="RHEA:60877"/>
    </physiologicalReaction>
</comment>
<evidence type="ECO:0000256" key="7">
    <source>
        <dbReference type="ARBA" id="ARBA00022842"/>
    </source>
</evidence>
<evidence type="ECO:0000256" key="9">
    <source>
        <dbReference type="ARBA" id="ARBA00023679"/>
    </source>
</evidence>